<evidence type="ECO:0000256" key="1">
    <source>
        <dbReference type="ARBA" id="ARBA00009725"/>
    </source>
</evidence>
<dbReference type="SUPFAM" id="SSF53335">
    <property type="entry name" value="S-adenosyl-L-methionine-dependent methyltransferases"/>
    <property type="match status" value="1"/>
</dbReference>
<comment type="function">
    <text evidence="4">S-adenosyl-L-methionine-dependent methyltransferase.</text>
</comment>
<dbReference type="InterPro" id="IPR041698">
    <property type="entry name" value="Methyltransf_25"/>
</dbReference>
<evidence type="ECO:0000256" key="4">
    <source>
        <dbReference type="PIRNR" id="PIRNR037755"/>
    </source>
</evidence>
<dbReference type="InterPro" id="IPR026113">
    <property type="entry name" value="METTL2/6/8-like"/>
</dbReference>
<name>A0A5J4Z9N8_PORPP</name>
<dbReference type="EMBL" id="VRMN01000001">
    <property type="protein sequence ID" value="KAA8499714.1"/>
    <property type="molecule type" value="Genomic_DNA"/>
</dbReference>
<protein>
    <recommendedName>
        <fullName evidence="4">tRNA N(3)-methylcytidine methyltransferase</fullName>
        <ecNumber evidence="4">2.1.1.-</ecNumber>
    </recommendedName>
</protein>
<proteinExistence type="inferred from homology"/>
<reference evidence="7" key="1">
    <citation type="journal article" date="2019" name="Nat. Commun.">
        <title>Expansion of phycobilisome linker gene families in mesophilic red algae.</title>
        <authorList>
            <person name="Lee J."/>
            <person name="Kim D."/>
            <person name="Bhattacharya D."/>
            <person name="Yoon H.S."/>
        </authorList>
    </citation>
    <scope>NUCLEOTIDE SEQUENCE [LARGE SCALE GENOMIC DNA]</scope>
    <source>
        <strain evidence="7">CCMP 1328</strain>
    </source>
</reference>
<keyword evidence="3 4" id="KW-0808">Transferase</keyword>
<dbReference type="PANTHER" id="PTHR22809">
    <property type="entry name" value="METHYLTRANSFERASE-RELATED"/>
    <property type="match status" value="1"/>
</dbReference>
<dbReference type="OrthoDB" id="417697at2759"/>
<keyword evidence="2 4" id="KW-0489">Methyltransferase</keyword>
<evidence type="ECO:0000313" key="7">
    <source>
        <dbReference type="Proteomes" id="UP000324585"/>
    </source>
</evidence>
<dbReference type="GO" id="GO:0008757">
    <property type="term" value="F:S-adenosylmethionine-dependent methyltransferase activity"/>
    <property type="evidence" value="ECO:0007669"/>
    <property type="project" value="UniProtKB-ARBA"/>
</dbReference>
<comment type="similarity">
    <text evidence="1 4">Belongs to the methyltransferase superfamily. METL family.</text>
</comment>
<dbReference type="Proteomes" id="UP000324585">
    <property type="component" value="Unassembled WGS sequence"/>
</dbReference>
<gene>
    <name evidence="6" type="ORF">FVE85_7299</name>
</gene>
<comment type="caution">
    <text evidence="6">The sequence shown here is derived from an EMBL/GenBank/DDBJ whole genome shotgun (WGS) entry which is preliminary data.</text>
</comment>
<evidence type="ECO:0000256" key="2">
    <source>
        <dbReference type="ARBA" id="ARBA00022603"/>
    </source>
</evidence>
<dbReference type="EC" id="2.1.1.-" evidence="4"/>
<dbReference type="GO" id="GO:0032259">
    <property type="term" value="P:methylation"/>
    <property type="evidence" value="ECO:0007669"/>
    <property type="project" value="UniProtKB-KW"/>
</dbReference>
<dbReference type="GO" id="GO:0008173">
    <property type="term" value="F:RNA methyltransferase activity"/>
    <property type="evidence" value="ECO:0007669"/>
    <property type="project" value="UniProtKB-ARBA"/>
</dbReference>
<evidence type="ECO:0000256" key="3">
    <source>
        <dbReference type="ARBA" id="ARBA00022679"/>
    </source>
</evidence>
<accession>A0A5J4Z9N8</accession>
<keyword evidence="7" id="KW-1185">Reference proteome</keyword>
<dbReference type="AlphaFoldDB" id="A0A5J4Z9N8"/>
<sequence>MGDAALRSASVRASSRTGNEQPEYGVRRFWVELYEREASKNWNKFYRTHGTRAYKDRHWMQNEDTDGFAELNFNRAQCCASGSPHSSSPRVVLEVGCGVGNTALPLLASCGDGLFVHAFDFAPSAVEIFKQLPEFAQYSAQCNVFVCDVTSDSLAAHVAPKSVDIVLLFFVLSAISPSKHVRALENLASVLKPDGVVLFRDYAAGDLAELRFKRSSQLDEHFFVRQDGTRSFFFEQHRLDATCTQAGLQCRSSRIVSRSITNRKLDLHMERRWLQAVYGVEMVGSHKESLGASSNAQLFDCTD</sequence>
<dbReference type="Pfam" id="PF13649">
    <property type="entry name" value="Methyltransf_25"/>
    <property type="match status" value="1"/>
</dbReference>
<dbReference type="InterPro" id="IPR029063">
    <property type="entry name" value="SAM-dependent_MTases_sf"/>
</dbReference>
<dbReference type="Gene3D" id="3.40.50.150">
    <property type="entry name" value="Vaccinia Virus protein VP39"/>
    <property type="match status" value="1"/>
</dbReference>
<dbReference type="PIRSF" id="PIRSF037755">
    <property type="entry name" value="Mettl2_prd"/>
    <property type="match status" value="1"/>
</dbReference>
<evidence type="ECO:0000259" key="5">
    <source>
        <dbReference type="Pfam" id="PF13649"/>
    </source>
</evidence>
<dbReference type="PANTHER" id="PTHR22809:SF5">
    <property type="entry name" value="TRNA N(3)-METHYLCYTIDINE METHYLTRANSFERASE METTL6"/>
    <property type="match status" value="1"/>
</dbReference>
<organism evidence="6 7">
    <name type="scientific">Porphyridium purpureum</name>
    <name type="common">Red alga</name>
    <name type="synonym">Porphyridium cruentum</name>
    <dbReference type="NCBI Taxonomy" id="35688"/>
    <lineage>
        <taxon>Eukaryota</taxon>
        <taxon>Rhodophyta</taxon>
        <taxon>Bangiophyceae</taxon>
        <taxon>Porphyridiales</taxon>
        <taxon>Porphyridiaceae</taxon>
        <taxon>Porphyridium</taxon>
    </lineage>
</organism>
<feature type="domain" description="Methyltransferase" evidence="5">
    <location>
        <begin position="92"/>
        <end position="195"/>
    </location>
</feature>
<dbReference type="CDD" id="cd02440">
    <property type="entry name" value="AdoMet_MTases"/>
    <property type="match status" value="1"/>
</dbReference>
<dbReference type="OMA" id="DAQRNWD"/>
<evidence type="ECO:0000313" key="6">
    <source>
        <dbReference type="EMBL" id="KAA8499714.1"/>
    </source>
</evidence>